<keyword evidence="3" id="KW-1185">Reference proteome</keyword>
<accession>A0AAV8WME9</accession>
<dbReference type="SUPFAM" id="SSF81296">
    <property type="entry name" value="E set domains"/>
    <property type="match status" value="1"/>
</dbReference>
<evidence type="ECO:0000313" key="2">
    <source>
        <dbReference type="EMBL" id="KAJ8927970.1"/>
    </source>
</evidence>
<gene>
    <name evidence="2" type="ORF">NQ314_019495</name>
</gene>
<name>A0AAV8WME9_9CUCU</name>
<evidence type="ECO:0000259" key="1">
    <source>
        <dbReference type="Pfam" id="PF02221"/>
    </source>
</evidence>
<evidence type="ECO:0000313" key="3">
    <source>
        <dbReference type="Proteomes" id="UP001162156"/>
    </source>
</evidence>
<feature type="domain" description="MD-2-related lipid-recognition" evidence="1">
    <location>
        <begin position="2"/>
        <end position="39"/>
    </location>
</feature>
<proteinExistence type="predicted"/>
<sequence length="64" mass="6843">VDTDSLTAVVHGVILGVPMPFELPNPDGCKDSGVSCPVTVDIKWELRDHDEKDVICALIPSKIG</sequence>
<dbReference type="EMBL" id="JANEYF010005500">
    <property type="protein sequence ID" value="KAJ8927970.1"/>
    <property type="molecule type" value="Genomic_DNA"/>
</dbReference>
<feature type="non-terminal residue" evidence="2">
    <location>
        <position position="1"/>
    </location>
</feature>
<dbReference type="Gene3D" id="2.60.40.770">
    <property type="match status" value="1"/>
</dbReference>
<dbReference type="Pfam" id="PF02221">
    <property type="entry name" value="E1_DerP2_DerF2"/>
    <property type="match status" value="1"/>
</dbReference>
<dbReference type="InterPro" id="IPR003172">
    <property type="entry name" value="ML_dom"/>
</dbReference>
<organism evidence="2 3">
    <name type="scientific">Rhamnusium bicolor</name>
    <dbReference type="NCBI Taxonomy" id="1586634"/>
    <lineage>
        <taxon>Eukaryota</taxon>
        <taxon>Metazoa</taxon>
        <taxon>Ecdysozoa</taxon>
        <taxon>Arthropoda</taxon>
        <taxon>Hexapoda</taxon>
        <taxon>Insecta</taxon>
        <taxon>Pterygota</taxon>
        <taxon>Neoptera</taxon>
        <taxon>Endopterygota</taxon>
        <taxon>Coleoptera</taxon>
        <taxon>Polyphaga</taxon>
        <taxon>Cucujiformia</taxon>
        <taxon>Chrysomeloidea</taxon>
        <taxon>Cerambycidae</taxon>
        <taxon>Lepturinae</taxon>
        <taxon>Rhagiini</taxon>
        <taxon>Rhamnusium</taxon>
    </lineage>
</organism>
<dbReference type="Proteomes" id="UP001162156">
    <property type="component" value="Unassembled WGS sequence"/>
</dbReference>
<protein>
    <recommendedName>
        <fullName evidence="1">MD-2-related lipid-recognition domain-containing protein</fullName>
    </recommendedName>
</protein>
<dbReference type="AlphaFoldDB" id="A0AAV8WME9"/>
<dbReference type="InterPro" id="IPR014756">
    <property type="entry name" value="Ig_E-set"/>
</dbReference>
<reference evidence="2" key="1">
    <citation type="journal article" date="2023" name="Insect Mol. Biol.">
        <title>Genome sequencing provides insights into the evolution of gene families encoding plant cell wall-degrading enzymes in longhorned beetles.</title>
        <authorList>
            <person name="Shin N.R."/>
            <person name="Okamura Y."/>
            <person name="Kirsch R."/>
            <person name="Pauchet Y."/>
        </authorList>
    </citation>
    <scope>NUCLEOTIDE SEQUENCE</scope>
    <source>
        <strain evidence="2">RBIC_L_NR</strain>
    </source>
</reference>
<comment type="caution">
    <text evidence="2">The sequence shown here is derived from an EMBL/GenBank/DDBJ whole genome shotgun (WGS) entry which is preliminary data.</text>
</comment>